<dbReference type="FunFam" id="3.40.50.1390:FF:000001">
    <property type="entry name" value="DNA recombinase"/>
    <property type="match status" value="1"/>
</dbReference>
<evidence type="ECO:0000256" key="1">
    <source>
        <dbReference type="ARBA" id="ARBA00009913"/>
    </source>
</evidence>
<dbReference type="EMBL" id="CP044205">
    <property type="protein sequence ID" value="QFY44319.1"/>
    <property type="molecule type" value="Genomic_DNA"/>
</dbReference>
<dbReference type="GO" id="GO:0003677">
    <property type="term" value="F:DNA binding"/>
    <property type="evidence" value="ECO:0007669"/>
    <property type="project" value="UniProtKB-KW"/>
</dbReference>
<dbReference type="EMBL" id="CP044205">
    <property type="protein sequence ID" value="QFY41669.1"/>
    <property type="molecule type" value="Genomic_DNA"/>
</dbReference>
<dbReference type="PANTHER" id="PTHR30461">
    <property type="entry name" value="DNA-INVERTASE FROM LAMBDOID PROPHAGE"/>
    <property type="match status" value="1"/>
</dbReference>
<keyword evidence="2" id="KW-0229">DNA integration</keyword>
<dbReference type="InParanoid" id="A0A5Q0BJM3"/>
<evidence type="ECO:0000256" key="3">
    <source>
        <dbReference type="ARBA" id="ARBA00023100"/>
    </source>
</evidence>
<dbReference type="KEGG" id="mmob:F6R98_16745"/>
<sequence length="191" mass="21129">MLIGYARISTDDQNLDLQHDALTQAGCSKQYEDKESGAKAERPGLLTALDVLRDGDTLVVWRLDRLGRSLKDLIALVEKLEKRGVALKSLQENIDTGSSGGKLVFHLFGALAEFERNLIRERTQAGLSAARARGRTGGRPKALDSNKRQLAIRLYHERQHSIDELCRMMGISKPTLYSYLAEADADAIHAA</sequence>
<accession>A0A5Q0BJM3</accession>
<dbReference type="OrthoDB" id="9797501at2"/>
<dbReference type="GO" id="GO:0015074">
    <property type="term" value="P:DNA integration"/>
    <property type="evidence" value="ECO:0007669"/>
    <property type="project" value="UniProtKB-KW"/>
</dbReference>
<dbReference type="InterPro" id="IPR006120">
    <property type="entry name" value="Resolvase_HTH_dom"/>
</dbReference>
<evidence type="ECO:0000313" key="12">
    <source>
        <dbReference type="EMBL" id="QFY44319.1"/>
    </source>
</evidence>
<evidence type="ECO:0000259" key="7">
    <source>
        <dbReference type="PROSITE" id="PS51736"/>
    </source>
</evidence>
<evidence type="ECO:0000313" key="9">
    <source>
        <dbReference type="EMBL" id="QFY42870.1"/>
    </source>
</evidence>
<dbReference type="RefSeq" id="WP_153247653.1">
    <property type="nucleotide sequence ID" value="NZ_CP044205.1"/>
</dbReference>
<dbReference type="KEGG" id="mmob:F6R98_18160"/>
<dbReference type="PROSITE" id="PS51736">
    <property type="entry name" value="RECOMBINASES_3"/>
    <property type="match status" value="1"/>
</dbReference>
<dbReference type="InterPro" id="IPR009057">
    <property type="entry name" value="Homeodomain-like_sf"/>
</dbReference>
<name>A0A5Q0BJM3_9GAMM</name>
<feature type="active site" description="O-(5'-phospho-DNA)-serine intermediate" evidence="6">
    <location>
        <position position="9"/>
    </location>
</feature>
<dbReference type="KEGG" id="mmob:F6R98_02705"/>
<evidence type="ECO:0000313" key="8">
    <source>
        <dbReference type="EMBL" id="QFY41669.1"/>
    </source>
</evidence>
<organism evidence="11 13">
    <name type="scientific">Candidatus Methylospira mobilis</name>
    <dbReference type="NCBI Taxonomy" id="1808979"/>
    <lineage>
        <taxon>Bacteria</taxon>
        <taxon>Pseudomonadati</taxon>
        <taxon>Pseudomonadota</taxon>
        <taxon>Gammaproteobacteria</taxon>
        <taxon>Methylococcales</taxon>
        <taxon>Methylococcaceae</taxon>
        <taxon>Candidatus Methylospira</taxon>
    </lineage>
</organism>
<proteinExistence type="inferred from homology"/>
<dbReference type="InterPro" id="IPR036162">
    <property type="entry name" value="Resolvase-like_N_sf"/>
</dbReference>
<evidence type="ECO:0000256" key="6">
    <source>
        <dbReference type="PIRSR" id="PIRSR606118-50"/>
    </source>
</evidence>
<dbReference type="EMBL" id="CP044205">
    <property type="protein sequence ID" value="QFY42870.1"/>
    <property type="molecule type" value="Genomic_DNA"/>
</dbReference>
<dbReference type="InterPro" id="IPR006119">
    <property type="entry name" value="Resolv_N"/>
</dbReference>
<dbReference type="CDD" id="cd03768">
    <property type="entry name" value="SR_ResInv"/>
    <property type="match status" value="1"/>
</dbReference>
<evidence type="ECO:0000313" key="11">
    <source>
        <dbReference type="EMBL" id="QFY44075.1"/>
    </source>
</evidence>
<evidence type="ECO:0000256" key="5">
    <source>
        <dbReference type="ARBA" id="ARBA00023172"/>
    </source>
</evidence>
<feature type="domain" description="Resolvase/invertase-type recombinase catalytic" evidence="7">
    <location>
        <begin position="1"/>
        <end position="134"/>
    </location>
</feature>
<keyword evidence="13" id="KW-1185">Reference proteome</keyword>
<dbReference type="EMBL" id="CP044205">
    <property type="protein sequence ID" value="QFY44075.1"/>
    <property type="molecule type" value="Genomic_DNA"/>
</dbReference>
<protein>
    <submittedName>
        <fullName evidence="11">Helix-turn-helix domain-containing protein</fullName>
    </submittedName>
</protein>
<dbReference type="EMBL" id="CP044205">
    <property type="protein sequence ID" value="QFY43767.1"/>
    <property type="molecule type" value="Genomic_DNA"/>
</dbReference>
<comment type="similarity">
    <text evidence="1">Belongs to the site-specific recombinase resolvase family.</text>
</comment>
<dbReference type="InterPro" id="IPR050639">
    <property type="entry name" value="SSR_resolvase"/>
</dbReference>
<keyword evidence="4" id="KW-0238">DNA-binding</keyword>
<evidence type="ECO:0000256" key="4">
    <source>
        <dbReference type="ARBA" id="ARBA00023125"/>
    </source>
</evidence>
<dbReference type="Pfam" id="PF02796">
    <property type="entry name" value="HTH_7"/>
    <property type="match status" value="1"/>
</dbReference>
<dbReference type="Gene3D" id="3.40.50.1390">
    <property type="entry name" value="Resolvase, N-terminal catalytic domain"/>
    <property type="match status" value="1"/>
</dbReference>
<dbReference type="Proteomes" id="UP000325755">
    <property type="component" value="Chromosome"/>
</dbReference>
<evidence type="ECO:0000313" key="13">
    <source>
        <dbReference type="Proteomes" id="UP000325755"/>
    </source>
</evidence>
<dbReference type="SUPFAM" id="SSF53041">
    <property type="entry name" value="Resolvase-like"/>
    <property type="match status" value="1"/>
</dbReference>
<gene>
    <name evidence="8" type="ORF">F6R98_02705</name>
    <name evidence="9" type="ORF">F6R98_09800</name>
    <name evidence="10" type="ORF">F6R98_14980</name>
    <name evidence="11" type="ORF">F6R98_16745</name>
    <name evidence="12" type="ORF">F6R98_18160</name>
</gene>
<dbReference type="PROSITE" id="PS00398">
    <property type="entry name" value="RECOMBINASES_2"/>
    <property type="match status" value="1"/>
</dbReference>
<dbReference type="SMART" id="SM00857">
    <property type="entry name" value="Resolvase"/>
    <property type="match status" value="1"/>
</dbReference>
<keyword evidence="5" id="KW-0233">DNA recombination</keyword>
<dbReference type="GO" id="GO:0000150">
    <property type="term" value="F:DNA strand exchange activity"/>
    <property type="evidence" value="ECO:0007669"/>
    <property type="project" value="UniProtKB-KW"/>
</dbReference>
<reference evidence="11 13" key="1">
    <citation type="submission" date="2019-09" db="EMBL/GenBank/DDBJ databases">
        <title>Ecophysiology of the spiral-shaped methanotroph Methylospira mobilis as revealed by the complete genome sequence.</title>
        <authorList>
            <person name="Oshkin I.Y."/>
            <person name="Dedysh S.N."/>
            <person name="Miroshnikov K."/>
            <person name="Danilova O.V."/>
            <person name="Hakobyan A."/>
            <person name="Liesack W."/>
        </authorList>
    </citation>
    <scope>NUCLEOTIDE SEQUENCE [LARGE SCALE GENOMIC DNA]</scope>
    <source>
        <strain evidence="11 13">Shm1</strain>
    </source>
</reference>
<dbReference type="PANTHER" id="PTHR30461:SF2">
    <property type="entry name" value="SERINE RECOMBINASE PINE-RELATED"/>
    <property type="match status" value="1"/>
</dbReference>
<dbReference type="SUPFAM" id="SSF46689">
    <property type="entry name" value="Homeodomain-like"/>
    <property type="match status" value="1"/>
</dbReference>
<evidence type="ECO:0000256" key="2">
    <source>
        <dbReference type="ARBA" id="ARBA00022908"/>
    </source>
</evidence>
<dbReference type="KEGG" id="mmob:F6R98_14980"/>
<dbReference type="Pfam" id="PF00239">
    <property type="entry name" value="Resolvase"/>
    <property type="match status" value="1"/>
</dbReference>
<dbReference type="KEGG" id="mmob:F6R98_09800"/>
<evidence type="ECO:0000313" key="10">
    <source>
        <dbReference type="EMBL" id="QFY43767.1"/>
    </source>
</evidence>
<dbReference type="AlphaFoldDB" id="A0A5Q0BJM3"/>
<dbReference type="InterPro" id="IPR006118">
    <property type="entry name" value="Recombinase_CS"/>
</dbReference>
<keyword evidence="3" id="KW-0230">DNA invertase</keyword>